<gene>
    <name evidence="1" type="ORF">HM1_0184</name>
</gene>
<reference evidence="1 2" key="1">
    <citation type="journal article" date="2008" name="J. Bacteriol.">
        <title>The genome of Heliobacterium modesticaldum, a phototrophic representative of the Firmicutes containing the simplest photosynthetic apparatus.</title>
        <authorList>
            <person name="Sattley W.M."/>
            <person name="Madigan M.T."/>
            <person name="Swingley W.D."/>
            <person name="Cheung P.C."/>
            <person name="Clocksin K.M."/>
            <person name="Conrad A.L."/>
            <person name="Dejesa L.C."/>
            <person name="Honchak B.M."/>
            <person name="Jung D.O."/>
            <person name="Karbach L.E."/>
            <person name="Kurdoglu A."/>
            <person name="Lahiri S."/>
            <person name="Mastrian S.D."/>
            <person name="Page L.E."/>
            <person name="Taylor H.L."/>
            <person name="Wang Z.T."/>
            <person name="Raymond J."/>
            <person name="Chen M."/>
            <person name="Blankenship R.E."/>
            <person name="Touchman J.W."/>
        </authorList>
    </citation>
    <scope>NUCLEOTIDE SEQUENCE [LARGE SCALE GENOMIC DNA]</scope>
    <source>
        <strain evidence="2">ATCC 51547 / Ice1</strain>
    </source>
</reference>
<dbReference type="KEGG" id="hmo:HM1_0184"/>
<dbReference type="InterPro" id="IPR010148">
    <property type="entry name" value="CRISPR-assoc_prot_CT1975"/>
</dbReference>
<evidence type="ECO:0000313" key="2">
    <source>
        <dbReference type="Proteomes" id="UP000008550"/>
    </source>
</evidence>
<dbReference type="eggNOG" id="COG1857">
    <property type="taxonomic scope" value="Bacteria"/>
</dbReference>
<dbReference type="Proteomes" id="UP000008550">
    <property type="component" value="Chromosome"/>
</dbReference>
<sequence length="385" mass="42870">MVEIHVLQNHAPANLNRDESGSPKDCMFGGVRRGRISSQCQKRTIRCSPLFQDSIGESRLGMRTRKLPFLVKEELMRLGLSEELAKIGARKASGLGNKDGKERDDEITAQAIFLTQEDVSVIARCLFRHLKDKTVKQAKAIKAQELQKDPELVGWRPVTVDVALFGRMTTSTAFNDVEASVQVGHAISTHRVDSEFDYFTAVDDLMGDGDSGADMIGDTEFNSCCYYKYFNVDMDELKRNLAGPDRLKKLTAEERQDLARDAAHIVKAFIESLVFCSPDGKQNSFAARQLPSAVLVEVKKRKIPVSYANAFVKPVTARGEMDLVQASVNAFLDHVKETEKCFGLTPNRRWLLLMGCESPKMTTDQVSTFPALVEELTAALQQGEE</sequence>
<name>B0TDU0_HELMI</name>
<evidence type="ECO:0000313" key="1">
    <source>
        <dbReference type="EMBL" id="ABZ82803.1"/>
    </source>
</evidence>
<dbReference type="EMBL" id="CP000930">
    <property type="protein sequence ID" value="ABZ82803.1"/>
    <property type="molecule type" value="Genomic_DNA"/>
</dbReference>
<dbReference type="STRING" id="498761.HM1_0184"/>
<organism evidence="1 2">
    <name type="scientific">Heliobacterium modesticaldum (strain ATCC 51547 / Ice1)</name>
    <dbReference type="NCBI Taxonomy" id="498761"/>
    <lineage>
        <taxon>Bacteria</taxon>
        <taxon>Bacillati</taxon>
        <taxon>Bacillota</taxon>
        <taxon>Clostridia</taxon>
        <taxon>Eubacteriales</taxon>
        <taxon>Heliobacteriaceae</taxon>
        <taxon>Heliomicrobium</taxon>
    </lineage>
</organism>
<dbReference type="NCBIfam" id="TIGR01869">
    <property type="entry name" value="casC_Cse4"/>
    <property type="match status" value="1"/>
</dbReference>
<dbReference type="Pfam" id="PF09344">
    <property type="entry name" value="Cas_CT1975"/>
    <property type="match status" value="1"/>
</dbReference>
<protein>
    <submittedName>
        <fullName evidence="1">Crispr-associated protein, ct1973 family, putative</fullName>
    </submittedName>
</protein>
<dbReference type="AlphaFoldDB" id="B0TDU0"/>
<keyword evidence="2" id="KW-1185">Reference proteome</keyword>
<proteinExistence type="predicted"/>
<accession>B0TDU0</accession>
<dbReference type="HOGENOM" id="CLU_044824_1_0_9"/>